<dbReference type="PANTHER" id="PTHR10509:SF14">
    <property type="entry name" value="CAFFEOYL-COA O-METHYLTRANSFERASE 3-RELATED"/>
    <property type="match status" value="1"/>
</dbReference>
<dbReference type="PANTHER" id="PTHR10509">
    <property type="entry name" value="O-METHYLTRANSFERASE-RELATED"/>
    <property type="match status" value="1"/>
</dbReference>
<evidence type="ECO:0000313" key="6">
    <source>
        <dbReference type="Proteomes" id="UP000815325"/>
    </source>
</evidence>
<dbReference type="Proteomes" id="UP000815325">
    <property type="component" value="Unassembled WGS sequence"/>
</dbReference>
<keyword evidence="2" id="KW-0808">Transferase</keyword>
<dbReference type="InterPro" id="IPR050362">
    <property type="entry name" value="Cation-dep_OMT"/>
</dbReference>
<dbReference type="InterPro" id="IPR029063">
    <property type="entry name" value="SAM-dependent_MTases_sf"/>
</dbReference>
<proteinExistence type="inferred from homology"/>
<evidence type="ECO:0000256" key="4">
    <source>
        <dbReference type="ARBA" id="ARBA00023453"/>
    </source>
</evidence>
<gene>
    <name evidence="5" type="ORF">DUNSADRAFT_9507</name>
</gene>
<keyword evidence="1" id="KW-0489">Methyltransferase</keyword>
<evidence type="ECO:0000313" key="5">
    <source>
        <dbReference type="EMBL" id="KAF5833981.1"/>
    </source>
</evidence>
<keyword evidence="3" id="KW-0949">S-adenosyl-L-methionine</keyword>
<dbReference type="PROSITE" id="PS51682">
    <property type="entry name" value="SAM_OMT_I"/>
    <property type="match status" value="1"/>
</dbReference>
<dbReference type="EMBL" id="MU069781">
    <property type="protein sequence ID" value="KAF5833981.1"/>
    <property type="molecule type" value="Genomic_DNA"/>
</dbReference>
<dbReference type="SUPFAM" id="SSF53335">
    <property type="entry name" value="S-adenosyl-L-methionine-dependent methyltransferases"/>
    <property type="match status" value="1"/>
</dbReference>
<organism evidence="5 6">
    <name type="scientific">Dunaliella salina</name>
    <name type="common">Green alga</name>
    <name type="synonym">Protococcus salinus</name>
    <dbReference type="NCBI Taxonomy" id="3046"/>
    <lineage>
        <taxon>Eukaryota</taxon>
        <taxon>Viridiplantae</taxon>
        <taxon>Chlorophyta</taxon>
        <taxon>core chlorophytes</taxon>
        <taxon>Chlorophyceae</taxon>
        <taxon>CS clade</taxon>
        <taxon>Chlamydomonadales</taxon>
        <taxon>Dunaliellaceae</taxon>
        <taxon>Dunaliella</taxon>
    </lineage>
</organism>
<accession>A0ABQ7GH91</accession>
<keyword evidence="6" id="KW-1185">Reference proteome</keyword>
<comment type="caution">
    <text evidence="5">The sequence shown here is derived from an EMBL/GenBank/DDBJ whole genome shotgun (WGS) entry which is preliminary data.</text>
</comment>
<comment type="similarity">
    <text evidence="4">Belongs to the class I-like SAM-binding methyltransferase superfamily. Cation-dependent O-methyltransferase family.</text>
</comment>
<protein>
    <submittedName>
        <fullName evidence="5">O-methyltransferase</fullName>
    </submittedName>
</protein>
<evidence type="ECO:0000256" key="2">
    <source>
        <dbReference type="ARBA" id="ARBA00022679"/>
    </source>
</evidence>
<evidence type="ECO:0000256" key="3">
    <source>
        <dbReference type="ARBA" id="ARBA00022691"/>
    </source>
</evidence>
<sequence length="220" mass="24030">MPGGPSAPPPAPDMNKVPVAMSMDSVLYDYMLKHTREAEVLAALRKETHDMHGRHMQITPEQGQLLALLVELMGAQRAIEVGVFTGYSALAVALALPETGKLVALDRDARSMAVVDIVGPAIDSLESLLQADGPNTYDFAFIDADKRAYQHYFELLLQLIRPGGLIAVDNVLFYGKVSDPTIEDKATQALRKFNDQVINDQRVSLSIIPVGDGMALCRKR</sequence>
<name>A0ABQ7GH91_DUNSA</name>
<dbReference type="Pfam" id="PF01596">
    <property type="entry name" value="Methyltransf_3"/>
    <property type="match status" value="1"/>
</dbReference>
<reference evidence="5" key="1">
    <citation type="submission" date="2017-08" db="EMBL/GenBank/DDBJ databases">
        <authorList>
            <person name="Polle J.E."/>
            <person name="Barry K."/>
            <person name="Cushman J."/>
            <person name="Schmutz J."/>
            <person name="Tran D."/>
            <person name="Hathwaick L.T."/>
            <person name="Yim W.C."/>
            <person name="Jenkins J."/>
            <person name="Mckie-Krisberg Z.M."/>
            <person name="Prochnik S."/>
            <person name="Lindquist E."/>
            <person name="Dockter R.B."/>
            <person name="Adam C."/>
            <person name="Molina H."/>
            <person name="Bunkerborg J."/>
            <person name="Jin E."/>
            <person name="Buchheim M."/>
            <person name="Magnuson J."/>
        </authorList>
    </citation>
    <scope>NUCLEOTIDE SEQUENCE</scope>
    <source>
        <strain evidence="5">CCAP 19/18</strain>
    </source>
</reference>
<evidence type="ECO:0000256" key="1">
    <source>
        <dbReference type="ARBA" id="ARBA00022603"/>
    </source>
</evidence>
<dbReference type="InterPro" id="IPR002935">
    <property type="entry name" value="SAM_O-MeTrfase"/>
</dbReference>
<dbReference type="Gene3D" id="3.40.50.150">
    <property type="entry name" value="Vaccinia Virus protein VP39"/>
    <property type="match status" value="1"/>
</dbReference>